<accession>A0A2S8IST0</accession>
<evidence type="ECO:0000313" key="6">
    <source>
        <dbReference type="Proteomes" id="UP000238206"/>
    </source>
</evidence>
<comment type="caution">
    <text evidence="5">The sequence shown here is derived from an EMBL/GenBank/DDBJ whole genome shotgun (WGS) entry which is preliminary data.</text>
</comment>
<sequence length="245" mass="27933">MKPQVHDLTLDELRLFGDIIGRLEELGPIVDVRRVVLSDLTRLLRSDFCVSYNWDAEKGTYVDPIAVNVDSDHVRRYTTWYQHNDPMTAQLCRMRKATLVEEVMDRPALEKSEFYNEFLAQDGLHHGINVFVFDGDRQLSDLRIWRTRNRPEFEMRDKLVLDAIEPFLCRAIKRRTGSATGLTDRESEIAQLVAKGCTDQDIGRLLCISLSTVRTHLRRIMDKKGLSNRAELAASVAAAGTTAPS</sequence>
<feature type="domain" description="HTH luxR-type" evidence="4">
    <location>
        <begin position="175"/>
        <end position="240"/>
    </location>
</feature>
<gene>
    <name evidence="5" type="ORF">C5615_15400</name>
</gene>
<evidence type="ECO:0000256" key="1">
    <source>
        <dbReference type="ARBA" id="ARBA00023015"/>
    </source>
</evidence>
<dbReference type="Pfam" id="PF00196">
    <property type="entry name" value="GerE"/>
    <property type="match status" value="1"/>
</dbReference>
<keyword evidence="2" id="KW-0238">DNA-binding</keyword>
<dbReference type="EMBL" id="PUIQ01000017">
    <property type="protein sequence ID" value="PQP17818.1"/>
    <property type="molecule type" value="Genomic_DNA"/>
</dbReference>
<organism evidence="5 6">
    <name type="scientific">Burkholderia cepacia</name>
    <name type="common">Pseudomonas cepacia</name>
    <dbReference type="NCBI Taxonomy" id="292"/>
    <lineage>
        <taxon>Bacteria</taxon>
        <taxon>Pseudomonadati</taxon>
        <taxon>Pseudomonadota</taxon>
        <taxon>Betaproteobacteria</taxon>
        <taxon>Burkholderiales</taxon>
        <taxon>Burkholderiaceae</taxon>
        <taxon>Burkholderia</taxon>
        <taxon>Burkholderia cepacia complex</taxon>
    </lineage>
</organism>
<dbReference type="PANTHER" id="PTHR44688">
    <property type="entry name" value="DNA-BINDING TRANSCRIPTIONAL ACTIVATOR DEVR_DOSR"/>
    <property type="match status" value="1"/>
</dbReference>
<dbReference type="GO" id="GO:0006355">
    <property type="term" value="P:regulation of DNA-templated transcription"/>
    <property type="evidence" value="ECO:0007669"/>
    <property type="project" value="InterPro"/>
</dbReference>
<dbReference type="InterPro" id="IPR000792">
    <property type="entry name" value="Tscrpt_reg_LuxR_C"/>
</dbReference>
<dbReference type="InterPro" id="IPR036388">
    <property type="entry name" value="WH-like_DNA-bd_sf"/>
</dbReference>
<dbReference type="Gene3D" id="1.10.10.10">
    <property type="entry name" value="Winged helix-like DNA-binding domain superfamily/Winged helix DNA-binding domain"/>
    <property type="match status" value="1"/>
</dbReference>
<evidence type="ECO:0000259" key="4">
    <source>
        <dbReference type="PROSITE" id="PS50043"/>
    </source>
</evidence>
<reference evidence="5 6" key="1">
    <citation type="submission" date="2018-02" db="EMBL/GenBank/DDBJ databases">
        <title>Draft genome sequencing of Burkholderia cepacia Y14-15.</title>
        <authorList>
            <person name="Zheng B.-X."/>
        </authorList>
    </citation>
    <scope>NUCLEOTIDE SEQUENCE [LARGE SCALE GENOMIC DNA]</scope>
    <source>
        <strain evidence="5 6">Y14-15</strain>
    </source>
</reference>
<dbReference type="PRINTS" id="PR00038">
    <property type="entry name" value="HTHLUXR"/>
</dbReference>
<evidence type="ECO:0000313" key="5">
    <source>
        <dbReference type="EMBL" id="PQP17818.1"/>
    </source>
</evidence>
<evidence type="ECO:0000256" key="2">
    <source>
        <dbReference type="ARBA" id="ARBA00023125"/>
    </source>
</evidence>
<dbReference type="SUPFAM" id="SSF46894">
    <property type="entry name" value="C-terminal effector domain of the bipartite response regulators"/>
    <property type="match status" value="1"/>
</dbReference>
<dbReference type="RefSeq" id="WP_105391172.1">
    <property type="nucleotide sequence ID" value="NZ_PUIQ01000017.1"/>
</dbReference>
<evidence type="ECO:0000256" key="3">
    <source>
        <dbReference type="ARBA" id="ARBA00023163"/>
    </source>
</evidence>
<dbReference type="Proteomes" id="UP000238206">
    <property type="component" value="Unassembled WGS sequence"/>
</dbReference>
<dbReference type="InterPro" id="IPR016032">
    <property type="entry name" value="Sig_transdc_resp-reg_C-effctor"/>
</dbReference>
<name>A0A2S8IST0_BURCE</name>
<keyword evidence="1" id="KW-0805">Transcription regulation</keyword>
<dbReference type="AlphaFoldDB" id="A0A2S8IST0"/>
<proteinExistence type="predicted"/>
<dbReference type="GO" id="GO:0003677">
    <property type="term" value="F:DNA binding"/>
    <property type="evidence" value="ECO:0007669"/>
    <property type="project" value="UniProtKB-KW"/>
</dbReference>
<dbReference type="CDD" id="cd06170">
    <property type="entry name" value="LuxR_C_like"/>
    <property type="match status" value="1"/>
</dbReference>
<dbReference type="PANTHER" id="PTHR44688:SF16">
    <property type="entry name" value="DNA-BINDING TRANSCRIPTIONAL ACTIVATOR DEVR_DOSR"/>
    <property type="match status" value="1"/>
</dbReference>
<dbReference type="PROSITE" id="PS50043">
    <property type="entry name" value="HTH_LUXR_2"/>
    <property type="match status" value="1"/>
</dbReference>
<protein>
    <submittedName>
        <fullName evidence="5">LuxR family transcriptional regulator</fullName>
    </submittedName>
</protein>
<keyword evidence="3" id="KW-0804">Transcription</keyword>
<dbReference type="SMART" id="SM00421">
    <property type="entry name" value="HTH_LUXR"/>
    <property type="match status" value="1"/>
</dbReference>